<dbReference type="GO" id="GO:0000162">
    <property type="term" value="P:L-tryptophan biosynthetic process"/>
    <property type="evidence" value="ECO:0007669"/>
    <property type="project" value="UniProtKB-KW"/>
</dbReference>
<protein>
    <recommendedName>
        <fullName evidence="8">Glycosyl transferase family protein</fullName>
    </recommendedName>
</protein>
<dbReference type="PANTHER" id="PTHR43285">
    <property type="entry name" value="ANTHRANILATE PHOSPHORIBOSYLTRANSFERASE"/>
    <property type="match status" value="1"/>
</dbReference>
<dbReference type="PANTHER" id="PTHR43285:SF4">
    <property type="entry name" value="TRANSFERASE"/>
    <property type="match status" value="1"/>
</dbReference>
<evidence type="ECO:0000259" key="5">
    <source>
        <dbReference type="Pfam" id="PF02885"/>
    </source>
</evidence>
<keyword evidence="1" id="KW-0328">Glycosyltransferase</keyword>
<dbReference type="Gene3D" id="3.40.1030.10">
    <property type="entry name" value="Nucleoside phosphorylase/phosphoribosyltransferase catalytic domain"/>
    <property type="match status" value="1"/>
</dbReference>
<dbReference type="RefSeq" id="WP_035231112.1">
    <property type="nucleotide sequence ID" value="NZ_ARXV01000003.1"/>
</dbReference>
<evidence type="ECO:0008006" key="8">
    <source>
        <dbReference type="Google" id="ProtNLM"/>
    </source>
</evidence>
<keyword evidence="3" id="KW-0822">Tryptophan biosynthesis</keyword>
<feature type="domain" description="Glycosyl transferase family 3 N-terminal" evidence="5">
    <location>
        <begin position="17"/>
        <end position="73"/>
    </location>
</feature>
<dbReference type="PATRIC" id="fig|1177154.3.peg.1117"/>
<keyword evidence="2" id="KW-0808">Transferase</keyword>
<feature type="domain" description="Glycosyl transferase family 3" evidence="4">
    <location>
        <begin position="104"/>
        <end position="320"/>
    </location>
</feature>
<dbReference type="EMBL" id="ARXV01000003">
    <property type="protein sequence ID" value="KGD65877.1"/>
    <property type="molecule type" value="Genomic_DNA"/>
</dbReference>
<dbReference type="eggNOG" id="COG0547">
    <property type="taxonomic scope" value="Bacteria"/>
</dbReference>
<dbReference type="InterPro" id="IPR017459">
    <property type="entry name" value="Glycosyl_Trfase_fam3_N_dom"/>
</dbReference>
<evidence type="ECO:0000256" key="2">
    <source>
        <dbReference type="ARBA" id="ARBA00022679"/>
    </source>
</evidence>
<dbReference type="InterPro" id="IPR005940">
    <property type="entry name" value="Anthranilate_Pribosyl_Tfrase"/>
</dbReference>
<evidence type="ECO:0000256" key="1">
    <source>
        <dbReference type="ARBA" id="ARBA00022676"/>
    </source>
</evidence>
<comment type="caution">
    <text evidence="6">The sequence shown here is derived from an EMBL/GenBank/DDBJ whole genome shotgun (WGS) entry which is preliminary data.</text>
</comment>
<dbReference type="NCBIfam" id="NF006564">
    <property type="entry name" value="PRK09071.1"/>
    <property type="match status" value="1"/>
</dbReference>
<dbReference type="SUPFAM" id="SSF47648">
    <property type="entry name" value="Nucleoside phosphorylase/phosphoribosyltransferase N-terminal domain"/>
    <property type="match status" value="1"/>
</dbReference>
<organism evidence="6 7">
    <name type="scientific">Alcanivorax nanhaiticus</name>
    <dbReference type="NCBI Taxonomy" id="1177154"/>
    <lineage>
        <taxon>Bacteria</taxon>
        <taxon>Pseudomonadati</taxon>
        <taxon>Pseudomonadota</taxon>
        <taxon>Gammaproteobacteria</taxon>
        <taxon>Oceanospirillales</taxon>
        <taxon>Alcanivoracaceae</taxon>
        <taxon>Alcanivorax</taxon>
    </lineage>
</organism>
<dbReference type="InterPro" id="IPR036320">
    <property type="entry name" value="Glycosyl_Trfase_fam3_N_dom_sf"/>
</dbReference>
<name>A0A095SMR3_9GAMM</name>
<keyword evidence="3" id="KW-0028">Amino-acid biosynthesis</keyword>
<dbReference type="Pfam" id="PF00591">
    <property type="entry name" value="Glycos_transf_3"/>
    <property type="match status" value="1"/>
</dbReference>
<dbReference type="Proteomes" id="UP000029444">
    <property type="component" value="Unassembled WGS sequence"/>
</dbReference>
<dbReference type="STRING" id="1177154.Y5S_01101"/>
<dbReference type="Pfam" id="PF02885">
    <property type="entry name" value="Glycos_trans_3N"/>
    <property type="match status" value="1"/>
</dbReference>
<dbReference type="SUPFAM" id="SSF52418">
    <property type="entry name" value="Nucleoside phosphorylase/phosphoribosyltransferase catalytic domain"/>
    <property type="match status" value="1"/>
</dbReference>
<dbReference type="GO" id="GO:0004048">
    <property type="term" value="F:anthranilate phosphoribosyltransferase activity"/>
    <property type="evidence" value="ECO:0007669"/>
    <property type="project" value="InterPro"/>
</dbReference>
<dbReference type="InterPro" id="IPR000312">
    <property type="entry name" value="Glycosyl_Trfase_fam3"/>
</dbReference>
<dbReference type="InterPro" id="IPR035902">
    <property type="entry name" value="Nuc_phospho_transferase"/>
</dbReference>
<accession>A0A095SMR3</accession>
<keyword evidence="7" id="KW-1185">Reference proteome</keyword>
<evidence type="ECO:0000313" key="6">
    <source>
        <dbReference type="EMBL" id="KGD65877.1"/>
    </source>
</evidence>
<evidence type="ECO:0000259" key="4">
    <source>
        <dbReference type="Pfam" id="PF00591"/>
    </source>
</evidence>
<dbReference type="GO" id="GO:0005829">
    <property type="term" value="C:cytosol"/>
    <property type="evidence" value="ECO:0007669"/>
    <property type="project" value="TreeGrafter"/>
</dbReference>
<sequence length="329" mass="36508">MTEHAFAEYVRTLGRGKRARRSLSREEARDAMEMILDGKVEEVQLGAFLMLLRVKEETPEELAGFLDACRKRCDDSLADFPAVQLDWPSYAGKKKHHPWYLLATVLLADQGIRTLLHGGPAHTPNRVYTDELLPALGLKVASSVDQAAEHLEEQGLAYLPIEQFCAPLSYLLTLRFYLGLRSPINTLARSLNPARAPLSMQSVFHPAYIALHQGAAELCGDRDLLLFKGEGGELEIRPDARTSITGIRHGEALEGAVLDNLMPRHAPPGSPNAEALKQVWRGETKDEYGENAVIQTVAVALWGLDRAENLEDAQTRAAELWASRDRSRL</sequence>
<evidence type="ECO:0000256" key="3">
    <source>
        <dbReference type="ARBA" id="ARBA00022822"/>
    </source>
</evidence>
<keyword evidence="3" id="KW-0057">Aromatic amino acid biosynthesis</keyword>
<proteinExistence type="predicted"/>
<gene>
    <name evidence="6" type="ORF">Y5S_01101</name>
</gene>
<evidence type="ECO:0000313" key="7">
    <source>
        <dbReference type="Proteomes" id="UP000029444"/>
    </source>
</evidence>
<dbReference type="Gene3D" id="1.20.970.10">
    <property type="entry name" value="Transferase, Pyrimidine Nucleoside Phosphorylase, Chain C"/>
    <property type="match status" value="1"/>
</dbReference>
<dbReference type="AlphaFoldDB" id="A0A095SMR3"/>
<dbReference type="OrthoDB" id="9768896at2"/>
<reference evidence="6 7" key="1">
    <citation type="submission" date="2012-09" db="EMBL/GenBank/DDBJ databases">
        <title>Genome Sequence of alkane-degrading Bacterium Alcanivorax sp. 19-m-6.</title>
        <authorList>
            <person name="Lai Q."/>
            <person name="Shao Z."/>
        </authorList>
    </citation>
    <scope>NUCLEOTIDE SEQUENCE [LARGE SCALE GENOMIC DNA]</scope>
    <source>
        <strain evidence="6 7">19-m-6</strain>
    </source>
</reference>